<organism evidence="1 2">
    <name type="scientific">Dipteronia dyeriana</name>
    <dbReference type="NCBI Taxonomy" id="168575"/>
    <lineage>
        <taxon>Eukaryota</taxon>
        <taxon>Viridiplantae</taxon>
        <taxon>Streptophyta</taxon>
        <taxon>Embryophyta</taxon>
        <taxon>Tracheophyta</taxon>
        <taxon>Spermatophyta</taxon>
        <taxon>Magnoliopsida</taxon>
        <taxon>eudicotyledons</taxon>
        <taxon>Gunneridae</taxon>
        <taxon>Pentapetalae</taxon>
        <taxon>rosids</taxon>
        <taxon>malvids</taxon>
        <taxon>Sapindales</taxon>
        <taxon>Sapindaceae</taxon>
        <taxon>Hippocastanoideae</taxon>
        <taxon>Acereae</taxon>
        <taxon>Dipteronia</taxon>
    </lineage>
</organism>
<keyword evidence="2" id="KW-1185">Reference proteome</keyword>
<sequence>MINKEGETLKRTFKTDNKPLNHLEDTGKKLEKREKILLLRQIHFEIERERIRGRERFVIIVKFYGEVVEKGVELCALWGSYLQDPSWYSSTNSSWTN</sequence>
<dbReference type="AlphaFoldDB" id="A0AAD9TRL5"/>
<comment type="caution">
    <text evidence="1">The sequence shown here is derived from an EMBL/GenBank/DDBJ whole genome shotgun (WGS) entry which is preliminary data.</text>
</comment>
<accession>A0AAD9TRL5</accession>
<evidence type="ECO:0000313" key="1">
    <source>
        <dbReference type="EMBL" id="KAK2640707.1"/>
    </source>
</evidence>
<name>A0AAD9TRL5_9ROSI</name>
<dbReference type="EMBL" id="JANJYI010000007">
    <property type="protein sequence ID" value="KAK2640707.1"/>
    <property type="molecule type" value="Genomic_DNA"/>
</dbReference>
<reference evidence="1" key="1">
    <citation type="journal article" date="2023" name="Plant J.">
        <title>Genome sequences and population genomics provide insights into the demographic history, inbreeding, and mutation load of two 'living fossil' tree species of Dipteronia.</title>
        <authorList>
            <person name="Feng Y."/>
            <person name="Comes H.P."/>
            <person name="Chen J."/>
            <person name="Zhu S."/>
            <person name="Lu R."/>
            <person name="Zhang X."/>
            <person name="Li P."/>
            <person name="Qiu J."/>
            <person name="Olsen K.M."/>
            <person name="Qiu Y."/>
        </authorList>
    </citation>
    <scope>NUCLEOTIDE SEQUENCE</scope>
    <source>
        <strain evidence="1">KIB01</strain>
    </source>
</reference>
<evidence type="ECO:0000313" key="2">
    <source>
        <dbReference type="Proteomes" id="UP001280121"/>
    </source>
</evidence>
<dbReference type="Proteomes" id="UP001280121">
    <property type="component" value="Unassembled WGS sequence"/>
</dbReference>
<gene>
    <name evidence="1" type="ORF">Ddye_022470</name>
</gene>
<proteinExistence type="predicted"/>
<protein>
    <submittedName>
        <fullName evidence="1">Uncharacterized protein</fullName>
    </submittedName>
</protein>